<evidence type="ECO:0000313" key="4">
    <source>
        <dbReference type="Proteomes" id="UP001489004"/>
    </source>
</evidence>
<proteinExistence type="predicted"/>
<dbReference type="CDD" id="cd12108">
    <property type="entry name" value="Hr-like"/>
    <property type="match status" value="1"/>
</dbReference>
<evidence type="ECO:0000256" key="1">
    <source>
        <dbReference type="SAM" id="MobiDB-lite"/>
    </source>
</evidence>
<dbReference type="EMBL" id="JALJOR010000010">
    <property type="protein sequence ID" value="KAK9810398.1"/>
    <property type="molecule type" value="Genomic_DNA"/>
</dbReference>
<dbReference type="AlphaFoldDB" id="A0AAW1PQN7"/>
<comment type="caution">
    <text evidence="3">The sequence shown here is derived from an EMBL/GenBank/DDBJ whole genome shotgun (WGS) entry which is preliminary data.</text>
</comment>
<keyword evidence="4" id="KW-1185">Reference proteome</keyword>
<protein>
    <recommendedName>
        <fullName evidence="2">Hemerythrin-like domain-containing protein</fullName>
    </recommendedName>
</protein>
<dbReference type="Proteomes" id="UP001489004">
    <property type="component" value="Unassembled WGS sequence"/>
</dbReference>
<sequence>MATVEVQQSSLGEAPAKAVPLAPATTSVHDSKWPYPAEQDGWKVSHDGLRKQMQDLQRALSALIARSKDGTPIPAWQREILKTWMDRFVKNVEDHHDHEEHIFYPALAKRITLPERFTSDHKHLMEAVGEMHHMVNTLAATESNPLDGLQALKAKMDVFQPEMDEHLREEEVQGIPLQRQAFSQKEWQPLVDQVVSESKPMDLPGVVLHLDWDAKREWMLVQGIPGFVVKFILLPRCRKYCKQVFARLPQP</sequence>
<organism evidence="3 4">
    <name type="scientific">[Myrmecia] bisecta</name>
    <dbReference type="NCBI Taxonomy" id="41462"/>
    <lineage>
        <taxon>Eukaryota</taxon>
        <taxon>Viridiplantae</taxon>
        <taxon>Chlorophyta</taxon>
        <taxon>core chlorophytes</taxon>
        <taxon>Trebouxiophyceae</taxon>
        <taxon>Trebouxiales</taxon>
        <taxon>Trebouxiaceae</taxon>
        <taxon>Myrmecia</taxon>
    </lineage>
</organism>
<evidence type="ECO:0000313" key="3">
    <source>
        <dbReference type="EMBL" id="KAK9810398.1"/>
    </source>
</evidence>
<reference evidence="3 4" key="1">
    <citation type="journal article" date="2024" name="Nat. Commun.">
        <title>Phylogenomics reveals the evolutionary origins of lichenization in chlorophyte algae.</title>
        <authorList>
            <person name="Puginier C."/>
            <person name="Libourel C."/>
            <person name="Otte J."/>
            <person name="Skaloud P."/>
            <person name="Haon M."/>
            <person name="Grisel S."/>
            <person name="Petersen M."/>
            <person name="Berrin J.G."/>
            <person name="Delaux P.M."/>
            <person name="Dal Grande F."/>
            <person name="Keller J."/>
        </authorList>
    </citation>
    <scope>NUCLEOTIDE SEQUENCE [LARGE SCALE GENOMIC DNA]</scope>
    <source>
        <strain evidence="3 4">SAG 2043</strain>
    </source>
</reference>
<feature type="domain" description="Hemerythrin-like" evidence="2">
    <location>
        <begin position="41"/>
        <end position="171"/>
    </location>
</feature>
<feature type="region of interest" description="Disordered" evidence="1">
    <location>
        <begin position="1"/>
        <end position="33"/>
    </location>
</feature>
<feature type="compositionally biased region" description="Polar residues" evidence="1">
    <location>
        <begin position="1"/>
        <end position="11"/>
    </location>
</feature>
<dbReference type="Gene3D" id="1.20.120.520">
    <property type="entry name" value="nmb1532 protein domain like"/>
    <property type="match status" value="1"/>
</dbReference>
<dbReference type="InterPro" id="IPR012312">
    <property type="entry name" value="Hemerythrin-like"/>
</dbReference>
<name>A0AAW1PQN7_9CHLO</name>
<dbReference type="Pfam" id="PF01814">
    <property type="entry name" value="Hemerythrin"/>
    <property type="match status" value="1"/>
</dbReference>
<accession>A0AAW1PQN7</accession>
<evidence type="ECO:0000259" key="2">
    <source>
        <dbReference type="Pfam" id="PF01814"/>
    </source>
</evidence>
<gene>
    <name evidence="3" type="ORF">WJX72_010043</name>
</gene>